<evidence type="ECO:0000313" key="7">
    <source>
        <dbReference type="Proteomes" id="UP001055185"/>
    </source>
</evidence>
<dbReference type="GO" id="GO:0004427">
    <property type="term" value="F:inorganic diphosphate phosphatase activity"/>
    <property type="evidence" value="ECO:0007669"/>
    <property type="project" value="UniProtKB-EC"/>
</dbReference>
<protein>
    <recommendedName>
        <fullName evidence="2">inorganic diphosphatase</fullName>
        <ecNumber evidence="2">3.6.1.1</ecNumber>
    </recommendedName>
</protein>
<dbReference type="SUPFAM" id="SSF50324">
    <property type="entry name" value="Inorganic pyrophosphatase"/>
    <property type="match status" value="1"/>
</dbReference>
<evidence type="ECO:0000256" key="1">
    <source>
        <dbReference type="ARBA" id="ARBA00001946"/>
    </source>
</evidence>
<dbReference type="AlphaFoldDB" id="A0AA37J0H2"/>
<gene>
    <name evidence="6" type="primary">ipyr</name>
    <name evidence="6" type="ORF">JCM17207_21850</name>
</gene>
<comment type="cofactor">
    <cofactor evidence="1">
        <name>Mg(2+)</name>
        <dbReference type="ChEBI" id="CHEBI:18420"/>
    </cofactor>
</comment>
<evidence type="ECO:0000256" key="4">
    <source>
        <dbReference type="ARBA" id="ARBA00022801"/>
    </source>
</evidence>
<sequence length="113" mass="12792">MLGQIVKIIVDRPLGSCHPKYPALRYPINYGFVPGTLAPDGEEQDAYLMGVNHPVTEYIGKVIAIIQRADDVEEKWVVAPEGISFSKEEIQEQTDFQERFFRTEIIVEPAKVT</sequence>
<evidence type="ECO:0000256" key="5">
    <source>
        <dbReference type="ARBA" id="ARBA00022842"/>
    </source>
</evidence>
<dbReference type="EC" id="3.6.1.1" evidence="2"/>
<dbReference type="InterPro" id="IPR036649">
    <property type="entry name" value="Pyrophosphatase_sf"/>
</dbReference>
<keyword evidence="7" id="KW-1185">Reference proteome</keyword>
<name>A0AA37J0H2_9FIRM</name>
<proteinExistence type="predicted"/>
<dbReference type="Gene3D" id="3.90.80.10">
    <property type="entry name" value="Inorganic pyrophosphatase"/>
    <property type="match status" value="1"/>
</dbReference>
<dbReference type="GO" id="GO:0006796">
    <property type="term" value="P:phosphate-containing compound metabolic process"/>
    <property type="evidence" value="ECO:0007669"/>
    <property type="project" value="InterPro"/>
</dbReference>
<dbReference type="EMBL" id="BQKV01000098">
    <property type="protein sequence ID" value="GJN65560.1"/>
    <property type="molecule type" value="Genomic_DNA"/>
</dbReference>
<dbReference type="RefSeq" id="WP_238317774.1">
    <property type="nucleotide sequence ID" value="NZ_BQKV01000098.1"/>
</dbReference>
<evidence type="ECO:0000256" key="3">
    <source>
        <dbReference type="ARBA" id="ARBA00022723"/>
    </source>
</evidence>
<dbReference type="InterPro" id="IPR008162">
    <property type="entry name" value="Pyrophosphatase"/>
</dbReference>
<accession>A0AA37J0H2</accession>
<keyword evidence="3" id="KW-0479">Metal-binding</keyword>
<dbReference type="Proteomes" id="UP001055185">
    <property type="component" value="Unassembled WGS sequence"/>
</dbReference>
<dbReference type="GO" id="GO:0000287">
    <property type="term" value="F:magnesium ion binding"/>
    <property type="evidence" value="ECO:0007669"/>
    <property type="project" value="InterPro"/>
</dbReference>
<keyword evidence="5" id="KW-0460">Magnesium</keyword>
<dbReference type="Pfam" id="PF00719">
    <property type="entry name" value="Pyrophosphatase"/>
    <property type="match status" value="1"/>
</dbReference>
<organism evidence="6 7">
    <name type="scientific">Faecalibacterium gallinarum</name>
    <dbReference type="NCBI Taxonomy" id="2903556"/>
    <lineage>
        <taxon>Bacteria</taxon>
        <taxon>Bacillati</taxon>
        <taxon>Bacillota</taxon>
        <taxon>Clostridia</taxon>
        <taxon>Eubacteriales</taxon>
        <taxon>Oscillospiraceae</taxon>
        <taxon>Faecalibacterium</taxon>
    </lineage>
</organism>
<comment type="caution">
    <text evidence="6">The sequence shown here is derived from an EMBL/GenBank/DDBJ whole genome shotgun (WGS) entry which is preliminary data.</text>
</comment>
<evidence type="ECO:0000256" key="2">
    <source>
        <dbReference type="ARBA" id="ARBA00012146"/>
    </source>
</evidence>
<dbReference type="GO" id="GO:0005737">
    <property type="term" value="C:cytoplasm"/>
    <property type="evidence" value="ECO:0007669"/>
    <property type="project" value="InterPro"/>
</dbReference>
<reference evidence="6" key="1">
    <citation type="journal article" date="2022" name="Int. J. Syst. Evol. Microbiol.">
        <title>Genome-based, phenotypic and chemotaxonomic classification of Faecalibacterium strains: proposal of three novel species Faecalibacterium duncaniae sp. nov., Faecalibacterium hattorii sp. nov. and Faecalibacterium gallinarum sp. nov. .</title>
        <authorList>
            <person name="Sakamoto M."/>
            <person name="Sakurai N."/>
            <person name="Tanno H."/>
            <person name="Iino T."/>
            <person name="Ohkuma M."/>
            <person name="Endo A."/>
        </authorList>
    </citation>
    <scope>NUCLEOTIDE SEQUENCE</scope>
    <source>
        <strain evidence="6">JCM 17207</strain>
    </source>
</reference>
<evidence type="ECO:0000313" key="6">
    <source>
        <dbReference type="EMBL" id="GJN65560.1"/>
    </source>
</evidence>
<keyword evidence="4" id="KW-0378">Hydrolase</keyword>